<keyword evidence="6" id="KW-1185">Reference proteome</keyword>
<feature type="compositionally biased region" description="Polar residues" evidence="3">
    <location>
        <begin position="180"/>
        <end position="196"/>
    </location>
</feature>
<dbReference type="PROSITE" id="PS50081">
    <property type="entry name" value="ZF_DAG_PE_2"/>
    <property type="match status" value="1"/>
</dbReference>
<feature type="region of interest" description="Disordered" evidence="3">
    <location>
        <begin position="1"/>
        <end position="28"/>
    </location>
</feature>
<dbReference type="CDD" id="cd00029">
    <property type="entry name" value="C1"/>
    <property type="match status" value="1"/>
</dbReference>
<dbReference type="EMBL" id="CAFZ01000184">
    <property type="protein sequence ID" value="CCA72805.1"/>
    <property type="molecule type" value="Genomic_DNA"/>
</dbReference>
<comment type="caution">
    <text evidence="5">The sequence shown here is derived from an EMBL/GenBank/DDBJ whole genome shotgun (WGS) entry which is preliminary data.</text>
</comment>
<dbReference type="InParanoid" id="G4TNB2"/>
<organism evidence="5 6">
    <name type="scientific">Serendipita indica (strain DSM 11827)</name>
    <name type="common">Root endophyte fungus</name>
    <name type="synonym">Piriformospora indica</name>
    <dbReference type="NCBI Taxonomy" id="1109443"/>
    <lineage>
        <taxon>Eukaryota</taxon>
        <taxon>Fungi</taxon>
        <taxon>Dikarya</taxon>
        <taxon>Basidiomycota</taxon>
        <taxon>Agaricomycotina</taxon>
        <taxon>Agaricomycetes</taxon>
        <taxon>Sebacinales</taxon>
        <taxon>Serendipitaceae</taxon>
        <taxon>Serendipita</taxon>
    </lineage>
</organism>
<feature type="region of interest" description="Disordered" evidence="3">
    <location>
        <begin position="962"/>
        <end position="982"/>
    </location>
</feature>
<dbReference type="SUPFAM" id="SSF57889">
    <property type="entry name" value="Cysteine-rich domain"/>
    <property type="match status" value="1"/>
</dbReference>
<feature type="domain" description="Phorbol-ester/DAG-type" evidence="4">
    <location>
        <begin position="588"/>
        <end position="640"/>
    </location>
</feature>
<sequence length="1796" mass="203494">MQRQEYDTTYYTSDERYETRQHLDNDPPVLYQEPISTFASKNAPGTSRNPAATEKLRLELVKLLKVAIQRLKNRPYPPSAFEPTVLVTGSHPTPDLHATANAVRGAVRLANAGAEWKQDTDHDDDEDEVALNQKYSTEETFNHLTSVRDSLILSGDKLFGSTWVVYLLIPLQLMSSDRQSESHLQTNPLVTRSPSPNRKGRVHSSYEDEESVTPASLLDELIVTLGDVVREDCRYQVTRYRPKCPPNALQGVVLEVASVIARLHRNNPEVLSKLGFAILPAFSTFSPRMHERIMRFFEEDLMNHMLYMYEISRRSQGSEEAEPLAQQSRSGQVPEIQVERVLEDSLADRDLPFQPWSSNRSKVSGIAWSAPRQALQSYNLAALVSPLFAALFEAIRLNSRDLTTLHRFHSILRTIIRLKKDAYADIVDVIAFAPSSSRLIAVEALATFWPKAFGHTIFSRPLSVLSYESQISTFVPVVQPTTGLSELHEFLLWRFKAPITSNRQAARPQAGHAAICIVCNKSIVGLGLMCPCCNTTVHARSCYDHNGGVDKLKYISKEDKSQKYAIIRYSQCSPKRLDVPLEEFCQDRHQFRPVHLLSLVLCFICRRPLWGCYSQGLRCSSCLHFAHGRCIQNARNFPSCRTIPFSQKHVTIAHDALKRSWVEHYDSLMWSEMELFDRSYEDVSTAYGIFWMELELLNAGIAAGTIVIEHPTAYAPSNRGKVDEFELHYYVALYGAQLSGSRLARSNSTLEYIENCGQLDSDISLLHDVPLLLMAASSVKLPQSQGSGDNRLLRVDTAEENPPSELEHPFEFVSLAHIRDALGYDINIHSDTTARFLLSHMTRLGLIYRLDSTPLDIFTRDDLHPSEIYSFPSTLAIDASTSVEALFASIQACLEDLDVSINEFGLSLLTRRCWPTGMMTDYALARLTNMVLSWVLSEENRLLLVIRDFGSLREQLPGVRSEGQRLPWPEPIPSKSGSSGSGAIEYTSTRRALLLRYAMPWLLQVHDLQRQLYAQCLYQQCLQLADSSTSGISQLPEHDHSDGELCSQEIKVADETLKLIVKLCQTGIVWTTFDDLFVNWLDTMSRLSRFATPVVFKYLPRLFSSEDLSYRRSIADDGMDEDVARYMMDPWRVIVDAASDDTAGLERCLQWVLVLARSGVEIPNNTLMQLAAFARDFHAPFLTHSILMEALLYSVWVKSMGRSDLLDMIYAVFSRQSTNLRNGIVLKQHMEIMHNFLRHSLTSCLLLYGCRRDTIRSLKLLDESQMISLPPRRRSNITTNPISTNPLAIDMDMLELLCFAAMEGTPETCLIVAKFLNALISEPNLLAANEVDQFVLINGHTLFKCVWHFYSQTQIPDLSNLRITFILRLLVVDPQPFINLLDDLLKDTSPWEQRFETITRLFRMIIDVNTPGLDIPGRQWRLSLVPVIICFFSRMWKDDRIEVRLACDTLMKTLLPSHMDTISLCFEEYLAQGTMKERMDIVSFLTRLHPLLPSWRLISWSALVQCLEDEGEVHPKQNTLETPQTDKGIEDQEAVTFRVRVVAVRQVPAEIPQAAMISLALQMVSDGIIADLQSLLRVKFALVKLIGFDRCTMVRTRAISRVDFEGLVGLVYDPVVQSCFHGMMRVLDTSHSCELPPACMTDKGDETTVQTTLGAIFVDVLVKTALQIDFLKAPYMVARSLMTSLVIVLTKHDFTSPFLSSWTSFLFRAVYSVMQLLVKPDLSFDIKQMIFSVGQAAIKQLQGDKRAASIFREYISVTTAVIVEHGVTSDHMLAVRGRQFFDDMLTQYGSNFHWKN</sequence>
<dbReference type="HOGENOM" id="CLU_001302_0_0_1"/>
<evidence type="ECO:0000259" key="4">
    <source>
        <dbReference type="PROSITE" id="PS50081"/>
    </source>
</evidence>
<evidence type="ECO:0000313" key="6">
    <source>
        <dbReference type="Proteomes" id="UP000007148"/>
    </source>
</evidence>
<dbReference type="STRING" id="1109443.G4TNB2"/>
<keyword evidence="2" id="KW-0862">Zinc</keyword>
<gene>
    <name evidence="5" type="ORF">PIIN_06741</name>
</gene>
<dbReference type="PROSITE" id="PS00479">
    <property type="entry name" value="ZF_DAG_PE_1"/>
    <property type="match status" value="1"/>
</dbReference>
<evidence type="ECO:0000256" key="2">
    <source>
        <dbReference type="ARBA" id="ARBA00022833"/>
    </source>
</evidence>
<evidence type="ECO:0000313" key="5">
    <source>
        <dbReference type="EMBL" id="CCA72805.1"/>
    </source>
</evidence>
<keyword evidence="1" id="KW-0479">Metal-binding</keyword>
<name>G4TNB2_SERID</name>
<proteinExistence type="predicted"/>
<dbReference type="InterPro" id="IPR002219">
    <property type="entry name" value="PKC_DAG/PE"/>
</dbReference>
<dbReference type="InterPro" id="IPR046349">
    <property type="entry name" value="C1-like_sf"/>
</dbReference>
<dbReference type="OMA" id="LLTRRCW"/>
<dbReference type="Proteomes" id="UP000007148">
    <property type="component" value="Unassembled WGS sequence"/>
</dbReference>
<feature type="region of interest" description="Disordered" evidence="3">
    <location>
        <begin position="180"/>
        <end position="210"/>
    </location>
</feature>
<feature type="compositionally biased region" description="Basic and acidic residues" evidence="3">
    <location>
        <begin position="13"/>
        <end position="25"/>
    </location>
</feature>
<dbReference type="SMART" id="SM00109">
    <property type="entry name" value="C1"/>
    <property type="match status" value="2"/>
</dbReference>
<protein>
    <recommendedName>
        <fullName evidence="4">Phorbol-ester/DAG-type domain-containing protein</fullName>
    </recommendedName>
</protein>
<evidence type="ECO:0000256" key="1">
    <source>
        <dbReference type="ARBA" id="ARBA00022723"/>
    </source>
</evidence>
<dbReference type="Gene3D" id="3.30.60.20">
    <property type="match status" value="1"/>
</dbReference>
<dbReference type="eggNOG" id="KOG4820">
    <property type="taxonomic scope" value="Eukaryota"/>
</dbReference>
<reference evidence="5 6" key="1">
    <citation type="journal article" date="2011" name="PLoS Pathog.">
        <title>Endophytic Life Strategies Decoded by Genome and Transcriptome Analyses of the Mutualistic Root Symbiont Piriformospora indica.</title>
        <authorList>
            <person name="Zuccaro A."/>
            <person name="Lahrmann U."/>
            <person name="Guldener U."/>
            <person name="Langen G."/>
            <person name="Pfiffi S."/>
            <person name="Biedenkopf D."/>
            <person name="Wong P."/>
            <person name="Samans B."/>
            <person name="Grimm C."/>
            <person name="Basiewicz M."/>
            <person name="Murat C."/>
            <person name="Martin F."/>
            <person name="Kogel K.H."/>
        </authorList>
    </citation>
    <scope>NUCLEOTIDE SEQUENCE [LARGE SCALE GENOMIC DNA]</scope>
    <source>
        <strain evidence="5 6">DSM 11827</strain>
    </source>
</reference>
<evidence type="ECO:0000256" key="3">
    <source>
        <dbReference type="SAM" id="MobiDB-lite"/>
    </source>
</evidence>
<dbReference type="GO" id="GO:0046872">
    <property type="term" value="F:metal ion binding"/>
    <property type="evidence" value="ECO:0007669"/>
    <property type="project" value="UniProtKB-KW"/>
</dbReference>
<dbReference type="OrthoDB" id="6270916at2759"/>
<accession>G4TNB2</accession>